<dbReference type="Pfam" id="PF07714">
    <property type="entry name" value="PK_Tyr_Ser-Thr"/>
    <property type="match status" value="1"/>
</dbReference>
<evidence type="ECO:0000313" key="3">
    <source>
        <dbReference type="EMBL" id="GFD12544.1"/>
    </source>
</evidence>
<keyword evidence="3" id="KW-0418">Kinase</keyword>
<dbReference type="InterPro" id="IPR001245">
    <property type="entry name" value="Ser-Thr/Tyr_kinase_cat_dom"/>
</dbReference>
<comment type="caution">
    <text evidence="3">The sequence shown here is derived from an EMBL/GenBank/DDBJ whole genome shotgun (WGS) entry which is preliminary data.</text>
</comment>
<accession>A0A699TY73</accession>
<organism evidence="3">
    <name type="scientific">Tanacetum cinerariifolium</name>
    <name type="common">Dalmatian daisy</name>
    <name type="synonym">Chrysanthemum cinerariifolium</name>
    <dbReference type="NCBI Taxonomy" id="118510"/>
    <lineage>
        <taxon>Eukaryota</taxon>
        <taxon>Viridiplantae</taxon>
        <taxon>Streptophyta</taxon>
        <taxon>Embryophyta</taxon>
        <taxon>Tracheophyta</taxon>
        <taxon>Spermatophyta</taxon>
        <taxon>Magnoliopsida</taxon>
        <taxon>eudicotyledons</taxon>
        <taxon>Gunneridae</taxon>
        <taxon>Pentapetalae</taxon>
        <taxon>asterids</taxon>
        <taxon>campanulids</taxon>
        <taxon>Asterales</taxon>
        <taxon>Asteraceae</taxon>
        <taxon>Asteroideae</taxon>
        <taxon>Anthemideae</taxon>
        <taxon>Anthemidinae</taxon>
        <taxon>Tanacetum</taxon>
    </lineage>
</organism>
<gene>
    <name evidence="3" type="ORF">Tci_884513</name>
</gene>
<dbReference type="Gene3D" id="3.30.200.20">
    <property type="entry name" value="Phosphorylase Kinase, domain 1"/>
    <property type="match status" value="1"/>
</dbReference>
<evidence type="ECO:0000256" key="1">
    <source>
        <dbReference type="ARBA" id="ARBA00004479"/>
    </source>
</evidence>
<dbReference type="GO" id="GO:0004672">
    <property type="term" value="F:protein kinase activity"/>
    <property type="evidence" value="ECO:0007669"/>
    <property type="project" value="InterPro"/>
</dbReference>
<keyword evidence="3" id="KW-0675">Receptor</keyword>
<dbReference type="AlphaFoldDB" id="A0A699TY73"/>
<dbReference type="SUPFAM" id="SSF56112">
    <property type="entry name" value="Protein kinase-like (PK-like)"/>
    <property type="match status" value="1"/>
</dbReference>
<reference evidence="3" key="1">
    <citation type="journal article" date="2019" name="Sci. Rep.">
        <title>Draft genome of Tanacetum cinerariifolium, the natural source of mosquito coil.</title>
        <authorList>
            <person name="Yamashiro T."/>
            <person name="Shiraishi A."/>
            <person name="Satake H."/>
            <person name="Nakayama K."/>
        </authorList>
    </citation>
    <scope>NUCLEOTIDE SEQUENCE</scope>
</reference>
<sequence>YKGILEDGTVVAVKKMISFDAETDNDFVNEAEIISKIRHRNLLALRGFCATSDPVDGNEREHSCGDVIKCVYM</sequence>
<dbReference type="InterPro" id="IPR011009">
    <property type="entry name" value="Kinase-like_dom_sf"/>
</dbReference>
<dbReference type="InterPro" id="IPR051824">
    <property type="entry name" value="LRR_Rcpt-Like_S/T_Kinase"/>
</dbReference>
<protein>
    <submittedName>
        <fullName evidence="3">Probable receptor-like protein kinase At1g11050</fullName>
    </submittedName>
</protein>
<dbReference type="GO" id="GO:0016020">
    <property type="term" value="C:membrane"/>
    <property type="evidence" value="ECO:0007669"/>
    <property type="project" value="UniProtKB-SubCell"/>
</dbReference>
<dbReference type="PANTHER" id="PTHR48006">
    <property type="entry name" value="LEUCINE-RICH REPEAT-CONTAINING PROTEIN DDB_G0281931-RELATED"/>
    <property type="match status" value="1"/>
</dbReference>
<dbReference type="PANTHER" id="PTHR48006:SF84">
    <property type="entry name" value="REPEAT TRANSMEMBRANE PROTEIN KINASE, PUTATIVE, EXPRESSED-RELATED"/>
    <property type="match status" value="1"/>
</dbReference>
<dbReference type="EMBL" id="BKCJ011266411">
    <property type="protein sequence ID" value="GFD12544.1"/>
    <property type="molecule type" value="Genomic_DNA"/>
</dbReference>
<feature type="non-terminal residue" evidence="3">
    <location>
        <position position="1"/>
    </location>
</feature>
<proteinExistence type="predicted"/>
<feature type="domain" description="Serine-threonine/tyrosine-protein kinase catalytic" evidence="2">
    <location>
        <begin position="7"/>
        <end position="54"/>
    </location>
</feature>
<name>A0A699TY73_TANCI</name>
<comment type="subcellular location">
    <subcellularLocation>
        <location evidence="1">Membrane</location>
        <topology evidence="1">Single-pass type I membrane protein</topology>
    </subcellularLocation>
</comment>
<evidence type="ECO:0000259" key="2">
    <source>
        <dbReference type="Pfam" id="PF07714"/>
    </source>
</evidence>
<keyword evidence="3" id="KW-0808">Transferase</keyword>